<keyword evidence="4" id="KW-1185">Reference proteome</keyword>
<dbReference type="EMBL" id="JAMPKX010000002">
    <property type="protein sequence ID" value="MEP0946343.1"/>
    <property type="molecule type" value="Genomic_DNA"/>
</dbReference>
<proteinExistence type="predicted"/>
<dbReference type="InterPro" id="IPR025403">
    <property type="entry name" value="TgpA-like_C"/>
</dbReference>
<keyword evidence="1" id="KW-0812">Transmembrane</keyword>
<name>A0ABV0K0U8_9CYAN</name>
<dbReference type="Pfam" id="PF13559">
    <property type="entry name" value="DUF4129"/>
    <property type="match status" value="1"/>
</dbReference>
<keyword evidence="1" id="KW-0472">Membrane</keyword>
<dbReference type="Proteomes" id="UP001482513">
    <property type="component" value="Unassembled WGS sequence"/>
</dbReference>
<accession>A0ABV0K0U8</accession>
<comment type="caution">
    <text evidence="3">The sequence shown here is derived from an EMBL/GenBank/DDBJ whole genome shotgun (WGS) entry which is preliminary data.</text>
</comment>
<evidence type="ECO:0000259" key="2">
    <source>
        <dbReference type="Pfam" id="PF13559"/>
    </source>
</evidence>
<feature type="domain" description="Protein-glutamine gamma-glutamyltransferase-like C-terminal" evidence="2">
    <location>
        <begin position="125"/>
        <end position="192"/>
    </location>
</feature>
<reference evidence="3 4" key="1">
    <citation type="submission" date="2022-04" db="EMBL/GenBank/DDBJ databases">
        <title>Positive selection, recombination, and allopatry shape intraspecific diversity of widespread and dominant cyanobacteria.</title>
        <authorList>
            <person name="Wei J."/>
            <person name="Shu W."/>
            <person name="Hu C."/>
        </authorList>
    </citation>
    <scope>NUCLEOTIDE SEQUENCE [LARGE SCALE GENOMIC DNA]</scope>
    <source>
        <strain evidence="3 4">DQ-A4</strain>
    </source>
</reference>
<organism evidence="3 4">
    <name type="scientific">Leptolyngbya subtilissima DQ-A4</name>
    <dbReference type="NCBI Taxonomy" id="2933933"/>
    <lineage>
        <taxon>Bacteria</taxon>
        <taxon>Bacillati</taxon>
        <taxon>Cyanobacteriota</taxon>
        <taxon>Cyanophyceae</taxon>
        <taxon>Leptolyngbyales</taxon>
        <taxon>Leptolyngbyaceae</taxon>
        <taxon>Leptolyngbya group</taxon>
        <taxon>Leptolyngbya</taxon>
    </lineage>
</organism>
<sequence length="197" mass="22712">MADLTHRTDSLAWQIRQGGQNVGEWFEYQFSQVDIDQPDVPNWGWLGPLAEGLFWLAIAALALWIGWLLYRAILAYLEYRQRRVKSSATQFSTPTEAALKQAAHWWREAQRLAQQGNYAGACQALYMAGLARLNDTERVLYRASRTDGEYLDCIAADPSRPYELLIRTHERITYGEALATEETYQRCRRAYQEIAQS</sequence>
<protein>
    <submittedName>
        <fullName evidence="3">DUF4129 domain-containing protein</fullName>
    </submittedName>
</protein>
<evidence type="ECO:0000256" key="1">
    <source>
        <dbReference type="SAM" id="Phobius"/>
    </source>
</evidence>
<feature type="transmembrane region" description="Helical" evidence="1">
    <location>
        <begin position="53"/>
        <end position="77"/>
    </location>
</feature>
<keyword evidence="1" id="KW-1133">Transmembrane helix</keyword>
<evidence type="ECO:0000313" key="4">
    <source>
        <dbReference type="Proteomes" id="UP001482513"/>
    </source>
</evidence>
<gene>
    <name evidence="3" type="ORF">NC992_05615</name>
</gene>
<dbReference type="RefSeq" id="WP_190695761.1">
    <property type="nucleotide sequence ID" value="NZ_JAMPKX010000002.1"/>
</dbReference>
<evidence type="ECO:0000313" key="3">
    <source>
        <dbReference type="EMBL" id="MEP0946343.1"/>
    </source>
</evidence>